<evidence type="ECO:0000256" key="1">
    <source>
        <dbReference type="ARBA" id="ARBA00004123"/>
    </source>
</evidence>
<feature type="coiled-coil region" evidence="12">
    <location>
        <begin position="746"/>
        <end position="815"/>
    </location>
</feature>
<dbReference type="PANTHER" id="PTHR19306">
    <property type="entry name" value="STRUCTURAL MAINTENANCE OF CHROMOSOMES 5,6 SMC5, SMC6"/>
    <property type="match status" value="1"/>
</dbReference>
<dbReference type="PANTHER" id="PTHR19306:SF6">
    <property type="entry name" value="STRUCTURAL MAINTENANCE OF CHROMOSOMES PROTEIN 6"/>
    <property type="match status" value="1"/>
</dbReference>
<feature type="region of interest" description="Disordered" evidence="13">
    <location>
        <begin position="1"/>
        <end position="74"/>
    </location>
</feature>
<keyword evidence="16" id="KW-1185">Reference proteome</keyword>
<feature type="domain" description="RecF/RecN/SMC N-terminal" evidence="14">
    <location>
        <begin position="122"/>
        <end position="1134"/>
    </location>
</feature>
<keyword evidence="11" id="KW-0539">Nucleus</keyword>
<dbReference type="Gene3D" id="3.40.50.300">
    <property type="entry name" value="P-loop containing nucleotide triphosphate hydrolases"/>
    <property type="match status" value="2"/>
</dbReference>
<dbReference type="OrthoDB" id="10072614at2759"/>
<evidence type="ECO:0000256" key="12">
    <source>
        <dbReference type="SAM" id="Coils"/>
    </source>
</evidence>
<keyword evidence="6" id="KW-0227">DNA damage</keyword>
<keyword evidence="4" id="KW-0158">Chromosome</keyword>
<evidence type="ECO:0000313" key="15">
    <source>
        <dbReference type="EMBL" id="PHH68137.1"/>
    </source>
</evidence>
<name>A0A2C5YHA2_9HYPO</name>
<comment type="subcellular location">
    <subcellularLocation>
        <location evidence="2">Chromosome</location>
    </subcellularLocation>
    <subcellularLocation>
        <location evidence="1">Nucleus</location>
    </subcellularLocation>
</comment>
<evidence type="ECO:0000313" key="16">
    <source>
        <dbReference type="Proteomes" id="UP000224854"/>
    </source>
</evidence>
<dbReference type="Pfam" id="PF02463">
    <property type="entry name" value="SMC_N"/>
    <property type="match status" value="1"/>
</dbReference>
<dbReference type="GO" id="GO:0005524">
    <property type="term" value="F:ATP binding"/>
    <property type="evidence" value="ECO:0007669"/>
    <property type="project" value="UniProtKB-KW"/>
</dbReference>
<accession>A0A2C5YHA2</accession>
<keyword evidence="8 12" id="KW-0175">Coiled coil</keyword>
<evidence type="ECO:0000256" key="4">
    <source>
        <dbReference type="ARBA" id="ARBA00022454"/>
    </source>
</evidence>
<feature type="coiled-coil region" evidence="12">
    <location>
        <begin position="391"/>
        <end position="467"/>
    </location>
</feature>
<proteinExistence type="inferred from homology"/>
<evidence type="ECO:0000256" key="11">
    <source>
        <dbReference type="ARBA" id="ARBA00023242"/>
    </source>
</evidence>
<sequence length="1177" mass="134246">MPIKRNRVTAIDGDEDDDISDAFRSSAQSKKKARISLAGHTPDMDDSCNSQDDQGNSDHDDEDQEVLEDRDALPQTQYEIMRDRGFLHLENTEIDDMRATQKLRQRSATTTRGSLIAESGIIESITCYNFMCHERLHVQLGPLINFIVGENGSGKSAVLTALTLCLGGKASDTNRGGSLKSFVKEGRDHGSLSVRIKNAGADAYHHDVYGNAIIVERHFSRTGSSGFKIKSETGRIISNKKQEVDEICEWYALQMGNPLTVLSQDNARQFLNSASDTQKYKYFVSGVQLEQLDHDYKMSQDTLDRTLTLRNDLNDKIGCIKKEMLDAERLAETVQKNQSIRDKARLYRNQLVWLQVTEQEQELERQTMDLASHDELISQMKLECENRGEVLHGAEEKLQQARLHRESLDGEQGSFVEKIEAAENTHNAVNKELSELCLEERDAFSRLKIFKSEIETCERRIQQEEERLNQSTGPERVEKETELSKIMSLEAKIDEQLSENKFHRPVLESELTEAERALIQQQKLRSAKSNDVETARRRVRDIQRSTGSIYDGFDSDIASLVKAIQNDTGFEKKPVGPLGIHVKLLKPEWSAILEKMFGDGLNAFVVRNKRDQSRLSTLMHRIGMQKSPPIYIAYGGHIDTKSQEPDEHFDTVLRILEFDEDLVRTQLIINSQIERIILVNERLEAERIMIDNGPPRNVAACICFHDGKGKRGQGLRITNRQGTISTSPMLPSALKPRMQSETGRQLSVQNENLRQAQMELADVDADLRTSNEAVVQCKGKLEAHRKAVTLLETKLRQVRADIERVQMDLDEFEGVDGRLMTLRSELEKKQSEERQVGSQYGKMRLAKRHLAAKTDEAKEKLESQKLQLADFNSKVSKADKKIATLEAMRRIAVADKNAAHERLELKKADRIRAEEKRERQAQDVQNFISQAHQVAPERVYVPDGEDYRSIENKYEKIGEQLAQRQARLGASDQEIYDRANEARTRYEDVMKQTRDVDETAEALKRAIEHRLHLWRQFQRQISARVRIQFNYLLSERGFRGRIDLNHRARKVIIHIEPDETRKSSAGRSTKTLSGGEKSFSSICMLLSIWEAIGSPIRCLDEFDVFMDNVNRAISTNMLIDTARRSVSRQYILITPNAIEGRARLGEDVKVVRDRKMQTPTDIKIPSSLTDPRQGTLV</sequence>
<evidence type="ECO:0000256" key="9">
    <source>
        <dbReference type="ARBA" id="ARBA00023172"/>
    </source>
</evidence>
<dbReference type="Proteomes" id="UP000224854">
    <property type="component" value="Unassembled WGS sequence"/>
</dbReference>
<gene>
    <name evidence="15" type="ORF">CDD82_807</name>
</gene>
<keyword evidence="9" id="KW-0233">DNA recombination</keyword>
<comment type="caution">
    <text evidence="15">The sequence shown here is derived from an EMBL/GenBank/DDBJ whole genome shotgun (WGS) entry which is preliminary data.</text>
</comment>
<evidence type="ECO:0000256" key="10">
    <source>
        <dbReference type="ARBA" id="ARBA00023204"/>
    </source>
</evidence>
<keyword evidence="7" id="KW-0067">ATP-binding</keyword>
<keyword evidence="10" id="KW-0234">DNA repair</keyword>
<dbReference type="AlphaFoldDB" id="A0A2C5YHA2"/>
<reference evidence="15 16" key="1">
    <citation type="submission" date="2017-06" db="EMBL/GenBank/DDBJ databases">
        <title>Ant-infecting Ophiocordyceps genomes reveal a high diversity of potential behavioral manipulation genes and a possible major role for enterotoxins.</title>
        <authorList>
            <person name="De Bekker C."/>
            <person name="Evans H.C."/>
            <person name="Brachmann A."/>
            <person name="Hughes D.P."/>
        </authorList>
    </citation>
    <scope>NUCLEOTIDE SEQUENCE [LARGE SCALE GENOMIC DNA]</scope>
    <source>
        <strain evidence="15 16">1348a</strain>
    </source>
</reference>
<dbReference type="GO" id="GO:0030915">
    <property type="term" value="C:Smc5-Smc6 complex"/>
    <property type="evidence" value="ECO:0007669"/>
    <property type="project" value="TreeGrafter"/>
</dbReference>
<dbReference type="SUPFAM" id="SSF52540">
    <property type="entry name" value="P-loop containing nucleoside triphosphate hydrolases"/>
    <property type="match status" value="1"/>
</dbReference>
<dbReference type="GO" id="GO:0000724">
    <property type="term" value="P:double-strand break repair via homologous recombination"/>
    <property type="evidence" value="ECO:0007669"/>
    <property type="project" value="TreeGrafter"/>
</dbReference>
<comment type="similarity">
    <text evidence="3">Belongs to the SMC family. SMC6 subfamily.</text>
</comment>
<evidence type="ECO:0000256" key="13">
    <source>
        <dbReference type="SAM" id="MobiDB-lite"/>
    </source>
</evidence>
<evidence type="ECO:0000256" key="5">
    <source>
        <dbReference type="ARBA" id="ARBA00022741"/>
    </source>
</evidence>
<keyword evidence="5" id="KW-0547">Nucleotide-binding</keyword>
<evidence type="ECO:0000256" key="2">
    <source>
        <dbReference type="ARBA" id="ARBA00004286"/>
    </source>
</evidence>
<dbReference type="GO" id="GO:0003697">
    <property type="term" value="F:single-stranded DNA binding"/>
    <property type="evidence" value="ECO:0007669"/>
    <property type="project" value="TreeGrafter"/>
</dbReference>
<dbReference type="GO" id="GO:0035861">
    <property type="term" value="C:site of double-strand break"/>
    <property type="evidence" value="ECO:0007669"/>
    <property type="project" value="TreeGrafter"/>
</dbReference>
<evidence type="ECO:0000256" key="6">
    <source>
        <dbReference type="ARBA" id="ARBA00022763"/>
    </source>
</evidence>
<evidence type="ECO:0000256" key="7">
    <source>
        <dbReference type="ARBA" id="ARBA00022840"/>
    </source>
</evidence>
<organism evidence="15 16">
    <name type="scientific">Ophiocordyceps australis</name>
    <dbReference type="NCBI Taxonomy" id="1399860"/>
    <lineage>
        <taxon>Eukaryota</taxon>
        <taxon>Fungi</taxon>
        <taxon>Dikarya</taxon>
        <taxon>Ascomycota</taxon>
        <taxon>Pezizomycotina</taxon>
        <taxon>Sordariomycetes</taxon>
        <taxon>Hypocreomycetidae</taxon>
        <taxon>Hypocreales</taxon>
        <taxon>Ophiocordycipitaceae</taxon>
        <taxon>Ophiocordyceps</taxon>
    </lineage>
</organism>
<feature type="coiled-coil region" evidence="12">
    <location>
        <begin position="847"/>
        <end position="888"/>
    </location>
</feature>
<dbReference type="InterPro" id="IPR027417">
    <property type="entry name" value="P-loop_NTPase"/>
</dbReference>
<evidence type="ECO:0000256" key="8">
    <source>
        <dbReference type="ARBA" id="ARBA00023054"/>
    </source>
</evidence>
<protein>
    <recommendedName>
        <fullName evidence="14">RecF/RecN/SMC N-terminal domain-containing protein</fullName>
    </recommendedName>
</protein>
<evidence type="ECO:0000259" key="14">
    <source>
        <dbReference type="Pfam" id="PF02463"/>
    </source>
</evidence>
<dbReference type="GO" id="GO:0005634">
    <property type="term" value="C:nucleus"/>
    <property type="evidence" value="ECO:0007669"/>
    <property type="project" value="UniProtKB-SubCell"/>
</dbReference>
<dbReference type="InterPro" id="IPR003395">
    <property type="entry name" value="RecF/RecN/SMC_N"/>
</dbReference>
<evidence type="ECO:0000256" key="3">
    <source>
        <dbReference type="ARBA" id="ARBA00006793"/>
    </source>
</evidence>
<dbReference type="EMBL" id="NJEU01001207">
    <property type="protein sequence ID" value="PHH68137.1"/>
    <property type="molecule type" value="Genomic_DNA"/>
</dbReference>
<dbReference type="GO" id="GO:0003684">
    <property type="term" value="F:damaged DNA binding"/>
    <property type="evidence" value="ECO:0007669"/>
    <property type="project" value="TreeGrafter"/>
</dbReference>